<evidence type="ECO:0000313" key="5">
    <source>
        <dbReference type="Proteomes" id="UP000606786"/>
    </source>
</evidence>
<feature type="domain" description="Invertebrate defensins family profile" evidence="3">
    <location>
        <begin position="64"/>
        <end position="82"/>
    </location>
</feature>
<evidence type="ECO:0000256" key="2">
    <source>
        <dbReference type="SAM" id="SignalP"/>
    </source>
</evidence>
<keyword evidence="2" id="KW-0732">Signal</keyword>
<dbReference type="InterPro" id="IPR036574">
    <property type="entry name" value="Scorpion_toxin-like_sf"/>
</dbReference>
<organism evidence="4 5">
    <name type="scientific">Ceratitis capitata</name>
    <name type="common">Mediterranean fruit fly</name>
    <name type="synonym">Tephritis capitata</name>
    <dbReference type="NCBI Taxonomy" id="7213"/>
    <lineage>
        <taxon>Eukaryota</taxon>
        <taxon>Metazoa</taxon>
        <taxon>Ecdysozoa</taxon>
        <taxon>Arthropoda</taxon>
        <taxon>Hexapoda</taxon>
        <taxon>Insecta</taxon>
        <taxon>Pterygota</taxon>
        <taxon>Neoptera</taxon>
        <taxon>Endopterygota</taxon>
        <taxon>Diptera</taxon>
        <taxon>Brachycera</taxon>
        <taxon>Muscomorpha</taxon>
        <taxon>Tephritoidea</taxon>
        <taxon>Tephritidae</taxon>
        <taxon>Ceratitis</taxon>
        <taxon>Ceratitis</taxon>
    </lineage>
</organism>
<keyword evidence="5" id="KW-1185">Reference proteome</keyword>
<dbReference type="Pfam" id="PF01097">
    <property type="entry name" value="Defensin_2"/>
    <property type="match status" value="1"/>
</dbReference>
<dbReference type="GO" id="GO:0005576">
    <property type="term" value="C:extracellular region"/>
    <property type="evidence" value="ECO:0007669"/>
    <property type="project" value="UniProtKB-ARBA"/>
</dbReference>
<comment type="caution">
    <text evidence="4">The sequence shown here is derived from an EMBL/GenBank/DDBJ whole genome shotgun (WGS) entry which is preliminary data.</text>
</comment>
<accession>A0A811VG56</accession>
<feature type="chain" id="PRO_5032814827" evidence="2">
    <location>
        <begin position="24"/>
        <end position="135"/>
    </location>
</feature>
<evidence type="ECO:0000259" key="3">
    <source>
        <dbReference type="Pfam" id="PF01097"/>
    </source>
</evidence>
<dbReference type="OrthoDB" id="10038290at2759"/>
<sequence>MKTIVLIAGLILCSLCLLNGASAVPVGSDDLELMTLNAGADAEHLVTLNRQKRFTCNVLKSPPACFAHCLALGKIRGGYCRNEGTIQTIPNLTVSPLIFQKSVQYKCSGKSVYSPLLSVLCQALTAHTTSINMED</sequence>
<reference evidence="4" key="1">
    <citation type="submission" date="2020-11" db="EMBL/GenBank/DDBJ databases">
        <authorList>
            <person name="Whitehead M."/>
        </authorList>
    </citation>
    <scope>NUCLEOTIDE SEQUENCE</scope>
    <source>
        <strain evidence="4">EGII</strain>
    </source>
</reference>
<dbReference type="GO" id="GO:0050830">
    <property type="term" value="P:defense response to Gram-positive bacterium"/>
    <property type="evidence" value="ECO:0007669"/>
    <property type="project" value="UniProtKB-ARBA"/>
</dbReference>
<keyword evidence="1" id="KW-1015">Disulfide bond</keyword>
<dbReference type="EMBL" id="CAJHJT010000056">
    <property type="protein sequence ID" value="CAD7015288.1"/>
    <property type="molecule type" value="Genomic_DNA"/>
</dbReference>
<dbReference type="Proteomes" id="UP000606786">
    <property type="component" value="Unassembled WGS sequence"/>
</dbReference>
<dbReference type="Gene3D" id="3.30.30.10">
    <property type="entry name" value="Knottin, scorpion toxin-like"/>
    <property type="match status" value="1"/>
</dbReference>
<dbReference type="InterPro" id="IPR001542">
    <property type="entry name" value="Defensin_invertebrate/fungal"/>
</dbReference>
<dbReference type="AlphaFoldDB" id="A0A811VG56"/>
<protein>
    <submittedName>
        <fullName evidence="4">(Mediterranean fruit fly) hypothetical protein</fullName>
    </submittedName>
</protein>
<gene>
    <name evidence="4" type="ORF">CCAP1982_LOCUS23235</name>
</gene>
<name>A0A811VG56_CERCA</name>
<evidence type="ECO:0000256" key="1">
    <source>
        <dbReference type="ARBA" id="ARBA00023157"/>
    </source>
</evidence>
<feature type="signal peptide" evidence="2">
    <location>
        <begin position="1"/>
        <end position="23"/>
    </location>
</feature>
<proteinExistence type="predicted"/>
<evidence type="ECO:0000313" key="4">
    <source>
        <dbReference type="EMBL" id="CAD7015288.1"/>
    </source>
</evidence>